<gene>
    <name evidence="2" type="ORF">MM415A02428_0005</name>
    <name evidence="1" type="ORF">MM415B01116_0011</name>
</gene>
<dbReference type="EMBL" id="MT142011">
    <property type="protein sequence ID" value="QJA73222.1"/>
    <property type="molecule type" value="Genomic_DNA"/>
</dbReference>
<accession>A0A6M3JW62</accession>
<protein>
    <submittedName>
        <fullName evidence="2">Uncharacterized protein</fullName>
    </submittedName>
</protein>
<evidence type="ECO:0000313" key="2">
    <source>
        <dbReference type="EMBL" id="QJA73222.1"/>
    </source>
</evidence>
<dbReference type="EMBL" id="MT141409">
    <property type="protein sequence ID" value="QJA60441.1"/>
    <property type="molecule type" value="Genomic_DNA"/>
</dbReference>
<sequence length="597" mass="67107">MRTDASAALLTSIYAASSIPYINLVFTHHDASTRNYSSDQVNRRILSIEHHEEMYYDWATIVLWTTTLADAPIPDFLGDWVEIGYGYENGEAGENTKYQTTPRLWVKSQQYISRPGVIISILELQGMWSFLREWLIRTAGTSTPYYTKEYAATDTVYALMVAVMAEAGITLNTFVENDSITNTYSPIFTINNGPFEDAGSILYRLISMTKSYLRPLKTLQFEVKYPQAGDAVNENYVTIRSATEPTFYTYMERNNLLIPNHIYLFADAGTDRQWTSIISKEAPIGGTSAEITKYADIAYVALAAQITVDADAQTRADVYLLRAAAEETLGRMLAPHDCRLELLDKITITDSRLGVTYPASSLTRVGGIVHWYEPAKGIYNMEVLLGGMSTSWADIEGYSKAVAKTESDIAASPANRILDVLRKQPPTVYGDEWGSRPPSVLPVDYKDPLVYPVTPESLREMIRSYGDEFGSSAFPTIEKVSPYQAPIGPFLDPPKVQTSRATSFLGPTLLQRWQAEVAKAAKATVKLPRDRRPTRRDIITSLPQARLRMELEKKYNRKPPTLPSDFLAKAAELERQISVRKYEPRKSTGPLNYPDWY</sequence>
<name>A0A6M3JW62_9ZZZZ</name>
<proteinExistence type="predicted"/>
<dbReference type="AlphaFoldDB" id="A0A6M3JW62"/>
<evidence type="ECO:0000313" key="1">
    <source>
        <dbReference type="EMBL" id="QJA60441.1"/>
    </source>
</evidence>
<reference evidence="2" key="1">
    <citation type="submission" date="2020-03" db="EMBL/GenBank/DDBJ databases">
        <title>The deep terrestrial virosphere.</title>
        <authorList>
            <person name="Holmfeldt K."/>
            <person name="Nilsson E."/>
            <person name="Simone D."/>
            <person name="Lopez-Fernandez M."/>
            <person name="Wu X."/>
            <person name="de Brujin I."/>
            <person name="Lundin D."/>
            <person name="Andersson A."/>
            <person name="Bertilsson S."/>
            <person name="Dopson M."/>
        </authorList>
    </citation>
    <scope>NUCLEOTIDE SEQUENCE</scope>
    <source>
        <strain evidence="2">MM415A02428</strain>
        <strain evidence="1">MM415B01116</strain>
    </source>
</reference>
<organism evidence="2">
    <name type="scientific">viral metagenome</name>
    <dbReference type="NCBI Taxonomy" id="1070528"/>
    <lineage>
        <taxon>unclassified sequences</taxon>
        <taxon>metagenomes</taxon>
        <taxon>organismal metagenomes</taxon>
    </lineage>
</organism>